<dbReference type="Pfam" id="PF01580">
    <property type="entry name" value="FtsK_SpoIIIE"/>
    <property type="match status" value="1"/>
</dbReference>
<keyword evidence="3 4" id="KW-0067">ATP-binding</keyword>
<dbReference type="PRINTS" id="PR00819">
    <property type="entry name" value="CBXCFQXSUPER"/>
</dbReference>
<dbReference type="InterPro" id="IPR003593">
    <property type="entry name" value="AAA+_ATPase"/>
</dbReference>
<dbReference type="Pfam" id="PF00004">
    <property type="entry name" value="AAA"/>
    <property type="match status" value="1"/>
</dbReference>
<dbReference type="RefSeq" id="WP_163642406.1">
    <property type="nucleotide sequence ID" value="NZ_AP022567.1"/>
</dbReference>
<dbReference type="PANTHER" id="PTHR43392:SF2">
    <property type="entry name" value="AAA-TYPE ATPASE FAMILY PROTEIN _ ANKYRIN REPEAT FAMILY PROTEIN"/>
    <property type="match status" value="1"/>
</dbReference>
<evidence type="ECO:0000256" key="2">
    <source>
        <dbReference type="ARBA" id="ARBA00022741"/>
    </source>
</evidence>
<evidence type="ECO:0000313" key="6">
    <source>
        <dbReference type="EMBL" id="BBX37572.1"/>
    </source>
</evidence>
<dbReference type="EMBL" id="AP022567">
    <property type="protein sequence ID" value="BBX37572.1"/>
    <property type="molecule type" value="Genomic_DNA"/>
</dbReference>
<dbReference type="InterPro" id="IPR027417">
    <property type="entry name" value="P-loop_NTPase"/>
</dbReference>
<dbReference type="SUPFAM" id="SSF52540">
    <property type="entry name" value="P-loop containing nucleoside triphosphate hydrolases"/>
    <property type="match status" value="2"/>
</dbReference>
<feature type="binding site" evidence="4">
    <location>
        <begin position="154"/>
        <end position="161"/>
    </location>
    <ligand>
        <name>ATP</name>
        <dbReference type="ChEBI" id="CHEBI:30616"/>
    </ligand>
</feature>
<dbReference type="InterPro" id="IPR050773">
    <property type="entry name" value="CbxX/CfxQ_RuBisCO_ESX"/>
</dbReference>
<keyword evidence="7" id="KW-1185">Reference proteome</keyword>
<organism evidence="6 7">
    <name type="scientific">Mycolicibacterium mageritense</name>
    <name type="common">Mycobacterium mageritense</name>
    <dbReference type="NCBI Taxonomy" id="53462"/>
    <lineage>
        <taxon>Bacteria</taxon>
        <taxon>Bacillati</taxon>
        <taxon>Actinomycetota</taxon>
        <taxon>Actinomycetes</taxon>
        <taxon>Mycobacteriales</taxon>
        <taxon>Mycobacteriaceae</taxon>
        <taxon>Mycolicibacterium</taxon>
    </lineage>
</organism>
<evidence type="ECO:0000256" key="3">
    <source>
        <dbReference type="ARBA" id="ARBA00022840"/>
    </source>
</evidence>
<evidence type="ECO:0000256" key="1">
    <source>
        <dbReference type="ARBA" id="ARBA00010378"/>
    </source>
</evidence>
<dbReference type="InterPro" id="IPR003959">
    <property type="entry name" value="ATPase_AAA_core"/>
</dbReference>
<evidence type="ECO:0000256" key="4">
    <source>
        <dbReference type="PROSITE-ProRule" id="PRU00289"/>
    </source>
</evidence>
<feature type="domain" description="FtsK" evidence="5">
    <location>
        <begin position="130"/>
        <end position="333"/>
    </location>
</feature>
<evidence type="ECO:0000313" key="7">
    <source>
        <dbReference type="Proteomes" id="UP000465622"/>
    </source>
</evidence>
<dbReference type="Gene3D" id="3.40.50.300">
    <property type="entry name" value="P-loop containing nucleotide triphosphate hydrolases"/>
    <property type="match status" value="2"/>
</dbReference>
<dbReference type="PANTHER" id="PTHR43392">
    <property type="entry name" value="AAA-TYPE ATPASE FAMILY PROTEIN / ANKYRIN REPEAT FAMILY PROTEIN"/>
    <property type="match status" value="1"/>
</dbReference>
<sequence>MVSHRLKADARAYMEQHPGVSYQAALRAVTAHTPTGDGSGGRPAQEPSLVGVCAVDLFEALGIEDIATHDFTEVWARNTATASLRVPYCYRLESGAMNAALEHLDLTDESLGGSGPHPVLQGRIESGATHAELEYLDLTDESLGGNGPHVAIEGRTGSGKSHFLSSLVLGLAATYAPDTVSFVLADGKGGSTFEGLDKLPHVVAAVSHLEHFPPRVQRLIDFIASEMDRRAQLIYTHSKCEDFVSYTERSMQRAGSEYPRLPHLFIVVDELHAAARSHPRLVSALGHLARTGRALGMHLVVGDQPSDRRLGDELSEQLRTRITLPLDEPLHRIHAETGGTGQPNSMLTQISSRLSALSDFRAMDQYPLSDEAAQRGRIGFVRAEIDSLIGQDEVKEQLHGILTDASATAERVRRGLRVSPVRPNFVFTGAPGTGKTHAAEILADTLHAAGVTETSKVVFAYRNTLVGRFEGETSSRTSAVFDSARGGVLFVDSAYELVQDRGGSGDPFGREAVDTLSQRMRDGGNDPVVVLCGYPEEMRRFLAREQSLAGLFSRHVTFTSPSPAELWKHLVKFAEDGGHVLSNSTEGAFQHIVEELGKDNGYGVRHIDRLGNIRFARGVVDAAAGIAAQRFGQVADLSELTDSELFTLTRDDIVCAAERIVGSAGVAVE</sequence>
<dbReference type="Gene3D" id="1.10.8.60">
    <property type="match status" value="1"/>
</dbReference>
<dbReference type="SMART" id="SM00382">
    <property type="entry name" value="AAA"/>
    <property type="match status" value="2"/>
</dbReference>
<name>A0ABM7I3U7_MYCME</name>
<dbReference type="Proteomes" id="UP000465622">
    <property type="component" value="Chromosome"/>
</dbReference>
<keyword evidence="2 4" id="KW-0547">Nucleotide-binding</keyword>
<protein>
    <recommendedName>
        <fullName evidence="5">FtsK domain-containing protein</fullName>
    </recommendedName>
</protein>
<dbReference type="InterPro" id="IPR002543">
    <property type="entry name" value="FtsK_dom"/>
</dbReference>
<dbReference type="InterPro" id="IPR000641">
    <property type="entry name" value="CbxX/CfxQ"/>
</dbReference>
<reference evidence="6 7" key="1">
    <citation type="journal article" date="2019" name="Emerg. Microbes Infect.">
        <title>Comprehensive subspecies identification of 175 nontuberculous mycobacteria species based on 7547 genomic profiles.</title>
        <authorList>
            <person name="Matsumoto Y."/>
            <person name="Kinjo T."/>
            <person name="Motooka D."/>
            <person name="Nabeya D."/>
            <person name="Jung N."/>
            <person name="Uechi K."/>
            <person name="Horii T."/>
            <person name="Iida T."/>
            <person name="Fujita J."/>
            <person name="Nakamura S."/>
        </authorList>
    </citation>
    <scope>NUCLEOTIDE SEQUENCE [LARGE SCALE GENOMIC DNA]</scope>
    <source>
        <strain evidence="6 7">JCM 12375</strain>
    </source>
</reference>
<proteinExistence type="inferred from homology"/>
<evidence type="ECO:0000259" key="5">
    <source>
        <dbReference type="PROSITE" id="PS50901"/>
    </source>
</evidence>
<gene>
    <name evidence="6" type="ORF">MMAGJ_68540</name>
</gene>
<comment type="similarity">
    <text evidence="1">Belongs to the CbxX/CfxQ family.</text>
</comment>
<dbReference type="PROSITE" id="PS50901">
    <property type="entry name" value="FTSK"/>
    <property type="match status" value="1"/>
</dbReference>
<accession>A0ABM7I3U7</accession>